<keyword evidence="1" id="KW-0472">Membrane</keyword>
<dbReference type="AlphaFoldDB" id="A0AAE4R995"/>
<protein>
    <recommendedName>
        <fullName evidence="4">ATP synthase subunit I</fullName>
    </recommendedName>
</protein>
<sequence>MSTTVPDSTSYYPAAPTGLVRPGIIAAVATVVVGVLAVVLGHPWFAVFFLAGVVLVFVNTKLVIRAVDNVATAENPRKKLLALNSAYRLGAITLLALVAAFLVRPDGLGAMFGLAIGQVILVLSTVIPVMKGLRKQL</sequence>
<feature type="transmembrane region" description="Helical" evidence="1">
    <location>
        <begin position="44"/>
        <end position="64"/>
    </location>
</feature>
<evidence type="ECO:0000313" key="2">
    <source>
        <dbReference type="EMBL" id="MDV6314407.1"/>
    </source>
</evidence>
<comment type="caution">
    <text evidence="2">The sequence shown here is derived from an EMBL/GenBank/DDBJ whole genome shotgun (WGS) entry which is preliminary data.</text>
</comment>
<organism evidence="2 3">
    <name type="scientific">Gordonia amicalis</name>
    <dbReference type="NCBI Taxonomy" id="89053"/>
    <lineage>
        <taxon>Bacteria</taxon>
        <taxon>Bacillati</taxon>
        <taxon>Actinomycetota</taxon>
        <taxon>Actinomycetes</taxon>
        <taxon>Mycobacteriales</taxon>
        <taxon>Gordoniaceae</taxon>
        <taxon>Gordonia</taxon>
    </lineage>
</organism>
<evidence type="ECO:0000313" key="3">
    <source>
        <dbReference type="Proteomes" id="UP001185922"/>
    </source>
</evidence>
<feature type="transmembrane region" description="Helical" evidence="1">
    <location>
        <begin position="19"/>
        <end position="38"/>
    </location>
</feature>
<evidence type="ECO:0000256" key="1">
    <source>
        <dbReference type="SAM" id="Phobius"/>
    </source>
</evidence>
<evidence type="ECO:0008006" key="4">
    <source>
        <dbReference type="Google" id="ProtNLM"/>
    </source>
</evidence>
<dbReference type="Proteomes" id="UP001185922">
    <property type="component" value="Unassembled WGS sequence"/>
</dbReference>
<feature type="transmembrane region" description="Helical" evidence="1">
    <location>
        <begin position="109"/>
        <end position="130"/>
    </location>
</feature>
<gene>
    <name evidence="2" type="ORF">R3Q15_21410</name>
</gene>
<name>A0AAE4R995_9ACTN</name>
<dbReference type="RefSeq" id="WP_024497340.1">
    <property type="nucleotide sequence ID" value="NZ_CP096596.1"/>
</dbReference>
<proteinExistence type="predicted"/>
<feature type="transmembrane region" description="Helical" evidence="1">
    <location>
        <begin position="85"/>
        <end position="103"/>
    </location>
</feature>
<keyword evidence="1" id="KW-0812">Transmembrane</keyword>
<accession>A0AAE4R995</accession>
<reference evidence="2" key="1">
    <citation type="submission" date="2023-10" db="EMBL/GenBank/DDBJ databases">
        <title>Development of a sustainable strategy for remediation of hydrocarbon-contaminated territories based on the waste exchange concept.</title>
        <authorList>
            <person name="Krivoruchko A."/>
        </authorList>
    </citation>
    <scope>NUCLEOTIDE SEQUENCE</scope>
    <source>
        <strain evidence="2">IEGM 1279</strain>
    </source>
</reference>
<keyword evidence="1" id="KW-1133">Transmembrane helix</keyword>
<dbReference type="EMBL" id="JAWLKH010000033">
    <property type="protein sequence ID" value="MDV6314407.1"/>
    <property type="molecule type" value="Genomic_DNA"/>
</dbReference>